<dbReference type="Proteomes" id="UP000228740">
    <property type="component" value="Unassembled WGS sequence"/>
</dbReference>
<name>A0A2M9C9D2_9FLAO</name>
<dbReference type="AlphaFoldDB" id="A0A2M9C9D2"/>
<dbReference type="OrthoDB" id="1242818at2"/>
<reference evidence="1 2" key="1">
    <citation type="submission" date="2017-11" db="EMBL/GenBank/DDBJ databases">
        <title>Genomic Encyclopedia of Archaeal and Bacterial Type Strains, Phase II (KMG-II): From Individual Species to Whole Genera.</title>
        <authorList>
            <person name="Goeker M."/>
        </authorList>
    </citation>
    <scope>NUCLEOTIDE SEQUENCE [LARGE SCALE GENOMIC DNA]</scope>
    <source>
        <strain evidence="1 2">DSM 27617</strain>
    </source>
</reference>
<gene>
    <name evidence="1" type="ORF">CLV73_1462</name>
</gene>
<keyword evidence="2" id="KW-1185">Reference proteome</keyword>
<evidence type="ECO:0000313" key="2">
    <source>
        <dbReference type="Proteomes" id="UP000228740"/>
    </source>
</evidence>
<accession>A0A2M9C9D2</accession>
<proteinExistence type="predicted"/>
<protein>
    <submittedName>
        <fullName evidence="1">Uncharacterized protein</fullName>
    </submittedName>
</protein>
<organism evidence="1 2">
    <name type="scientific">Chryseobacterium geocarposphaerae</name>
    <dbReference type="NCBI Taxonomy" id="1416776"/>
    <lineage>
        <taxon>Bacteria</taxon>
        <taxon>Pseudomonadati</taxon>
        <taxon>Bacteroidota</taxon>
        <taxon>Flavobacteriia</taxon>
        <taxon>Flavobacteriales</taxon>
        <taxon>Weeksellaceae</taxon>
        <taxon>Chryseobacterium group</taxon>
        <taxon>Chryseobacterium</taxon>
    </lineage>
</organism>
<sequence length="286" mass="33243">MEKNKLTTRDKLKTYFETGKYPTQSQFSDLIDLLRLKEDILTNRELVTLANSLEAIENTFIYYFASNVKGLKLPIVISSEDEEDQIITFEETLGDFERRYLFGSAPYTIRVKEFLGGKLNVNEYYNLEYQLDRTYTITRLFGNNLQTIPDGFELGVLSDKKMSVGIYTRDFGKQINIINTDVRFNNNTEIPIRYRIESQYWGDGFKAEDTVTDHYDLWDYLFFYYDADLSGSSQSVNCEIYDADNNKLLSTTSLLAGQSSNSWGGSQYLREIRNIRIECSYHVGEK</sequence>
<dbReference type="EMBL" id="PGFD01000001">
    <property type="protein sequence ID" value="PJJ67449.1"/>
    <property type="molecule type" value="Genomic_DNA"/>
</dbReference>
<evidence type="ECO:0000313" key="1">
    <source>
        <dbReference type="EMBL" id="PJJ67449.1"/>
    </source>
</evidence>
<comment type="caution">
    <text evidence="1">The sequence shown here is derived from an EMBL/GenBank/DDBJ whole genome shotgun (WGS) entry which is preliminary data.</text>
</comment>
<dbReference type="RefSeq" id="WP_100376160.1">
    <property type="nucleotide sequence ID" value="NZ_PGFD01000001.1"/>
</dbReference>